<feature type="compositionally biased region" description="Low complexity" evidence="1">
    <location>
        <begin position="159"/>
        <end position="172"/>
    </location>
</feature>
<proteinExistence type="predicted"/>
<feature type="compositionally biased region" description="Polar residues" evidence="1">
    <location>
        <begin position="149"/>
        <end position="158"/>
    </location>
</feature>
<sequence>LIFFFFPLLPFLCLSCVTWDESVGRSVGQFPIVPVFQTLIYPFFPKSFFFVPQPRHPKSPTLLLFLCARSASSKGAASPGIPKSSESLCRPVAFFLSPTMAEKEDIRSERSPSPPLLSLPSRSSSWPLTQSGRRMSPHRYNLRRRPGQIPSTVVSDNGSTAVSTSTTSTTSSPYQSFEGFHVDHVPRTMPPTRRRKQPATRNRTDKTAVNPGYIETVELPYAATPTRQQRPSRLQVLLRFLGRSAFIVAIFCAGIAVGYYLMWHAAGARGGEGAATTATPADRQAKQQYLAERLGADLQMLHWNPLTALGVVARPESDASVEEVEQCKRAVGKGYRAMSGVWHPDSCPYRKQGIIAGWQCSELYQMLERKKKRALYHCLNGEMRRAANMRSMWGSDE</sequence>
<feature type="chain" id="PRO_5047169342" description="J domain-containing protein" evidence="3">
    <location>
        <begin position="25"/>
        <end position="397"/>
    </location>
</feature>
<name>A0ABR1L9D5_9PEZI</name>
<feature type="region of interest" description="Disordered" evidence="1">
    <location>
        <begin position="103"/>
        <end position="206"/>
    </location>
</feature>
<accession>A0ABR1L9D5</accession>
<keyword evidence="2" id="KW-0812">Transmembrane</keyword>
<dbReference type="Proteomes" id="UP001365128">
    <property type="component" value="Unassembled WGS sequence"/>
</dbReference>
<keyword evidence="2" id="KW-0472">Membrane</keyword>
<organism evidence="4 5">
    <name type="scientific">Phyllosticta citricarpa</name>
    <dbReference type="NCBI Taxonomy" id="55181"/>
    <lineage>
        <taxon>Eukaryota</taxon>
        <taxon>Fungi</taxon>
        <taxon>Dikarya</taxon>
        <taxon>Ascomycota</taxon>
        <taxon>Pezizomycotina</taxon>
        <taxon>Dothideomycetes</taxon>
        <taxon>Dothideomycetes incertae sedis</taxon>
        <taxon>Botryosphaeriales</taxon>
        <taxon>Phyllostictaceae</taxon>
        <taxon>Phyllosticta</taxon>
    </lineage>
</organism>
<gene>
    <name evidence="4" type="ORF">IWX46DRAFT_670037</name>
</gene>
<evidence type="ECO:0000313" key="4">
    <source>
        <dbReference type="EMBL" id="KAK7531853.1"/>
    </source>
</evidence>
<evidence type="ECO:0008006" key="6">
    <source>
        <dbReference type="Google" id="ProtNLM"/>
    </source>
</evidence>
<evidence type="ECO:0000256" key="2">
    <source>
        <dbReference type="SAM" id="Phobius"/>
    </source>
</evidence>
<dbReference type="EMBL" id="JBBPDW010000053">
    <property type="protein sequence ID" value="KAK7531853.1"/>
    <property type="molecule type" value="Genomic_DNA"/>
</dbReference>
<evidence type="ECO:0000256" key="3">
    <source>
        <dbReference type="SAM" id="SignalP"/>
    </source>
</evidence>
<evidence type="ECO:0000256" key="1">
    <source>
        <dbReference type="SAM" id="MobiDB-lite"/>
    </source>
</evidence>
<feature type="signal peptide" evidence="3">
    <location>
        <begin position="1"/>
        <end position="24"/>
    </location>
</feature>
<protein>
    <recommendedName>
        <fullName evidence="6">J domain-containing protein</fullName>
    </recommendedName>
</protein>
<feature type="compositionally biased region" description="Low complexity" evidence="1">
    <location>
        <begin position="118"/>
        <end position="128"/>
    </location>
</feature>
<reference evidence="4 5" key="1">
    <citation type="submission" date="2024-04" db="EMBL/GenBank/DDBJ databases">
        <title>Phyllosticta paracitricarpa is synonymous to the EU quarantine fungus P. citricarpa based on phylogenomic analyses.</title>
        <authorList>
            <consortium name="Lawrence Berkeley National Laboratory"/>
            <person name="Van Ingen-Buijs V.A."/>
            <person name="Van Westerhoven A.C."/>
            <person name="Haridas S."/>
            <person name="Skiadas P."/>
            <person name="Martin F."/>
            <person name="Groenewald J.Z."/>
            <person name="Crous P.W."/>
            <person name="Seidl M.F."/>
        </authorList>
    </citation>
    <scope>NUCLEOTIDE SEQUENCE [LARGE SCALE GENOMIC DNA]</scope>
    <source>
        <strain evidence="4 5">CBS 122670</strain>
    </source>
</reference>
<feature type="non-terminal residue" evidence="4">
    <location>
        <position position="1"/>
    </location>
</feature>
<feature type="compositionally biased region" description="Basic residues" evidence="1">
    <location>
        <begin position="135"/>
        <end position="146"/>
    </location>
</feature>
<keyword evidence="5" id="KW-1185">Reference proteome</keyword>
<keyword evidence="3" id="KW-0732">Signal</keyword>
<evidence type="ECO:0000313" key="5">
    <source>
        <dbReference type="Proteomes" id="UP001365128"/>
    </source>
</evidence>
<feature type="transmembrane region" description="Helical" evidence="2">
    <location>
        <begin position="240"/>
        <end position="261"/>
    </location>
</feature>
<comment type="caution">
    <text evidence="4">The sequence shown here is derived from an EMBL/GenBank/DDBJ whole genome shotgun (WGS) entry which is preliminary data.</text>
</comment>
<keyword evidence="2" id="KW-1133">Transmembrane helix</keyword>